<evidence type="ECO:0000256" key="3">
    <source>
        <dbReference type="SAM" id="SignalP"/>
    </source>
</evidence>
<dbReference type="InterPro" id="IPR053143">
    <property type="entry name" value="Arylsulfate_ST"/>
</dbReference>
<feature type="compositionally biased region" description="Basic and acidic residues" evidence="1">
    <location>
        <begin position="648"/>
        <end position="668"/>
    </location>
</feature>
<reference evidence="4 5" key="1">
    <citation type="submission" date="2021-11" db="EMBL/GenBank/DDBJ databases">
        <title>Black yeast isolated from Biological Soil Crust.</title>
        <authorList>
            <person name="Kurbessoian T."/>
        </authorList>
    </citation>
    <scope>NUCLEOTIDE SEQUENCE [LARGE SCALE GENOMIC DNA]</scope>
    <source>
        <strain evidence="4 5">CCFEE 5522</strain>
    </source>
</reference>
<dbReference type="Proteomes" id="UP001324427">
    <property type="component" value="Unassembled WGS sequence"/>
</dbReference>
<feature type="compositionally biased region" description="Basic and acidic residues" evidence="1">
    <location>
        <begin position="528"/>
        <end position="553"/>
    </location>
</feature>
<evidence type="ECO:0008006" key="6">
    <source>
        <dbReference type="Google" id="ProtNLM"/>
    </source>
</evidence>
<dbReference type="PANTHER" id="PTHR35340:SF5">
    <property type="entry name" value="ASST-DOMAIN-CONTAINING PROTEIN"/>
    <property type="match status" value="1"/>
</dbReference>
<gene>
    <name evidence="4" type="ORF">LTR36_004200</name>
</gene>
<evidence type="ECO:0000313" key="5">
    <source>
        <dbReference type="Proteomes" id="UP001324427"/>
    </source>
</evidence>
<name>A0AAV9JJF9_9PEZI</name>
<accession>A0AAV9JJF9</accession>
<keyword evidence="5" id="KW-1185">Reference proteome</keyword>
<keyword evidence="2" id="KW-0812">Transmembrane</keyword>
<dbReference type="EMBL" id="JAVFHQ010000024">
    <property type="protein sequence ID" value="KAK4544628.1"/>
    <property type="molecule type" value="Genomic_DNA"/>
</dbReference>
<comment type="caution">
    <text evidence="4">The sequence shown here is derived from an EMBL/GenBank/DDBJ whole genome shotgun (WGS) entry which is preliminary data.</text>
</comment>
<organism evidence="4 5">
    <name type="scientific">Oleoguttula mirabilis</name>
    <dbReference type="NCBI Taxonomy" id="1507867"/>
    <lineage>
        <taxon>Eukaryota</taxon>
        <taxon>Fungi</taxon>
        <taxon>Dikarya</taxon>
        <taxon>Ascomycota</taxon>
        <taxon>Pezizomycotina</taxon>
        <taxon>Dothideomycetes</taxon>
        <taxon>Dothideomycetidae</taxon>
        <taxon>Mycosphaerellales</taxon>
        <taxon>Teratosphaeriaceae</taxon>
        <taxon>Oleoguttula</taxon>
    </lineage>
</organism>
<feature type="region of interest" description="Disordered" evidence="1">
    <location>
        <begin position="518"/>
        <end position="553"/>
    </location>
</feature>
<feature type="transmembrane region" description="Helical" evidence="2">
    <location>
        <begin position="561"/>
        <end position="583"/>
    </location>
</feature>
<dbReference type="InterPro" id="IPR039535">
    <property type="entry name" value="ASST-like"/>
</dbReference>
<feature type="chain" id="PRO_5043653626" description="ASST-domain-containing protein" evidence="3">
    <location>
        <begin position="22"/>
        <end position="668"/>
    </location>
</feature>
<feature type="signal peptide" evidence="3">
    <location>
        <begin position="1"/>
        <end position="21"/>
    </location>
</feature>
<feature type="region of interest" description="Disordered" evidence="1">
    <location>
        <begin position="646"/>
        <end position="668"/>
    </location>
</feature>
<keyword evidence="2" id="KW-1133">Transmembrane helix</keyword>
<evidence type="ECO:0000313" key="4">
    <source>
        <dbReference type="EMBL" id="KAK4544628.1"/>
    </source>
</evidence>
<keyword evidence="3" id="KW-0732">Signal</keyword>
<dbReference type="Pfam" id="PF14269">
    <property type="entry name" value="Arylsulfotran_2"/>
    <property type="match status" value="1"/>
</dbReference>
<keyword evidence="2" id="KW-0472">Membrane</keyword>
<protein>
    <recommendedName>
        <fullName evidence="6">ASST-domain-containing protein</fullName>
    </recommendedName>
</protein>
<proteinExistence type="predicted"/>
<dbReference type="AlphaFoldDB" id="A0AAV9JJF9"/>
<evidence type="ECO:0000256" key="2">
    <source>
        <dbReference type="SAM" id="Phobius"/>
    </source>
</evidence>
<sequence length="668" mass="73968">MKAYALQLSLAFSFLLGPCLADVQPYSNSAEYDKGDYGRWVTQTFLSSQVIAPVLNVRKPFTECDDGSYLFVAPRGGGVAKATPMILDAAGSLVWAAEQHYGNVYNLMVQEYHGEPYLTFWAGDDAVGGHGVGNYYMLDRHYELYRKLAGANGLGADLHCFTITAESTSLSTLYEKVEKDLSGVNQQRAKGWVWESIFQEVDIETGEVIFQWRASEHVNIAESYTVLNEATEKAPWDFFHINMIEKDAAGNYLVSSRHLRSVLYVSGTTGKVLWQLGGRGNSFEDLSGGAATRFIGQHDAHWGNADQSVITLFDNGADWGGDYEKGSTGMRVEVDLEKMTARLDLKLQHPDRIISASQGSYQTLPSGNILLGYGFNGAMAEFSPNGTLLCDAYFGPSSRFTQGDVQSYRDLKFNWTAFPKTTPNLVWVDGSLYVSWNGATEVKGWLFEDSYTSKQNWRQYDLAARAGFETKLSFGGGRPIRRYVRVVAMDHAGEHLGASLVLDLGSVATDWESEAAQLDAGAGSAGKTEQDEHHNTAHAEDGSAGDKDDQTSELRKEVEDIQMLLVLAFLALVSGLLVVWMAFSCRRRRNMFGWNSVPQDDEEVAMDKMELGSGEGGSFWQRLHPRLESAQGRLRDGVHRLLRPKSSRATDRDIGEGMRSDVELPDVH</sequence>
<evidence type="ECO:0000256" key="1">
    <source>
        <dbReference type="SAM" id="MobiDB-lite"/>
    </source>
</evidence>
<dbReference type="PANTHER" id="PTHR35340">
    <property type="entry name" value="PQQ ENZYME REPEAT PROTEIN-RELATED"/>
    <property type="match status" value="1"/>
</dbReference>